<dbReference type="Proteomes" id="UP001151699">
    <property type="component" value="Chromosome A"/>
</dbReference>
<accession>A0A9Q0NGZ8</accession>
<evidence type="ECO:0000313" key="2">
    <source>
        <dbReference type="Proteomes" id="UP001151699"/>
    </source>
</evidence>
<comment type="caution">
    <text evidence="1">The sequence shown here is derived from an EMBL/GenBank/DDBJ whole genome shotgun (WGS) entry which is preliminary data.</text>
</comment>
<dbReference type="EMBL" id="WJQU01000001">
    <property type="protein sequence ID" value="KAJ6650085.1"/>
    <property type="molecule type" value="Genomic_DNA"/>
</dbReference>
<dbReference type="AlphaFoldDB" id="A0A9Q0NGZ8"/>
<reference evidence="1" key="1">
    <citation type="submission" date="2022-07" db="EMBL/GenBank/DDBJ databases">
        <authorList>
            <person name="Trinca V."/>
            <person name="Uliana J.V.C."/>
            <person name="Torres T.T."/>
            <person name="Ward R.J."/>
            <person name="Monesi N."/>
        </authorList>
    </citation>
    <scope>NUCLEOTIDE SEQUENCE</scope>
    <source>
        <strain evidence="1">HSMRA1968</strain>
        <tissue evidence="1">Whole embryos</tissue>
    </source>
</reference>
<gene>
    <name evidence="1" type="ORF">Bhyg_05329</name>
</gene>
<organism evidence="1 2">
    <name type="scientific">Pseudolycoriella hygida</name>
    <dbReference type="NCBI Taxonomy" id="35572"/>
    <lineage>
        <taxon>Eukaryota</taxon>
        <taxon>Metazoa</taxon>
        <taxon>Ecdysozoa</taxon>
        <taxon>Arthropoda</taxon>
        <taxon>Hexapoda</taxon>
        <taxon>Insecta</taxon>
        <taxon>Pterygota</taxon>
        <taxon>Neoptera</taxon>
        <taxon>Endopterygota</taxon>
        <taxon>Diptera</taxon>
        <taxon>Nematocera</taxon>
        <taxon>Sciaroidea</taxon>
        <taxon>Sciaridae</taxon>
        <taxon>Pseudolycoriella</taxon>
    </lineage>
</organism>
<keyword evidence="2" id="KW-1185">Reference proteome</keyword>
<protein>
    <submittedName>
        <fullName evidence="1">Uncharacterized protein</fullName>
    </submittedName>
</protein>
<name>A0A9Q0NGZ8_9DIPT</name>
<evidence type="ECO:0000313" key="1">
    <source>
        <dbReference type="EMBL" id="KAJ6650085.1"/>
    </source>
</evidence>
<sequence length="212" mass="25351">MIVEFFCFLIPQKYVKLGETEKSLRHCLSHIFCDEFLKKKFRQKRTCDHRIKVMRFNRFGDRGFDISIIFRLRITFVKSNRVLKGQLNHYAPYHPQSSTIYSKCMGYETEVHITYEQKQNIQIIYSFHPVQKIASLQSEIFLKRIRNATKIHRIIFLLQNLTHAIKATVTLRNIKAKTRTTTRKRPVRIRIDYCTELEQYYSAPPPTQVVDF</sequence>
<proteinExistence type="predicted"/>